<dbReference type="PROSITE" id="PS51722">
    <property type="entry name" value="G_TR_2"/>
    <property type="match status" value="1"/>
</dbReference>
<dbReference type="GO" id="GO:0004781">
    <property type="term" value="F:sulfate adenylyltransferase (ATP) activity"/>
    <property type="evidence" value="ECO:0007669"/>
    <property type="project" value="UniProtKB-EC"/>
</dbReference>
<evidence type="ECO:0000256" key="3">
    <source>
        <dbReference type="ARBA" id="ARBA00022695"/>
    </source>
</evidence>
<dbReference type="EMBL" id="SNYL01000006">
    <property type="protein sequence ID" value="TDQ43457.1"/>
    <property type="molecule type" value="Genomic_DNA"/>
</dbReference>
<evidence type="ECO:0000256" key="4">
    <source>
        <dbReference type="ARBA" id="ARBA00022741"/>
    </source>
</evidence>
<feature type="domain" description="Tr-type G" evidence="7">
    <location>
        <begin position="1"/>
        <end position="218"/>
    </location>
</feature>
<keyword evidence="9" id="KW-1185">Reference proteome</keyword>
<dbReference type="InterPro" id="IPR050100">
    <property type="entry name" value="TRAFAC_GTPase_members"/>
</dbReference>
<dbReference type="InterPro" id="IPR031157">
    <property type="entry name" value="G_TR_CS"/>
</dbReference>
<dbReference type="Proteomes" id="UP000295510">
    <property type="component" value="Unassembled WGS sequence"/>
</dbReference>
<accession>A0A4V3D6D4</accession>
<gene>
    <name evidence="8" type="ORF">DFR43_10627</name>
</gene>
<dbReference type="Pfam" id="PF22594">
    <property type="entry name" value="GTP-eEF1A_C"/>
    <property type="match status" value="1"/>
</dbReference>
<dbReference type="PRINTS" id="PR00315">
    <property type="entry name" value="ELONGATNFCT"/>
</dbReference>
<dbReference type="InterPro" id="IPR027417">
    <property type="entry name" value="P-loop_NTPase"/>
</dbReference>
<dbReference type="InterPro" id="IPR011779">
    <property type="entry name" value="SO4_adenylTrfase_lsu"/>
</dbReference>
<dbReference type="PROSITE" id="PS00301">
    <property type="entry name" value="G_TR_1"/>
    <property type="match status" value="1"/>
</dbReference>
<reference evidence="8 9" key="1">
    <citation type="submission" date="2019-03" db="EMBL/GenBank/DDBJ databases">
        <title>Genomic Encyclopedia of Type Strains, Phase IV (KMG-IV): sequencing the most valuable type-strain genomes for metagenomic binning, comparative biology and taxonomic classification.</title>
        <authorList>
            <person name="Goeker M."/>
        </authorList>
    </citation>
    <scope>NUCLEOTIDE SEQUENCE [LARGE SCALE GENOMIC DNA]</scope>
    <source>
        <strain evidence="8 9">DSM 19605</strain>
    </source>
</reference>
<dbReference type="InterPro" id="IPR000795">
    <property type="entry name" value="T_Tr_GTP-bd_dom"/>
</dbReference>
<dbReference type="GO" id="GO:0006790">
    <property type="term" value="P:sulfur compound metabolic process"/>
    <property type="evidence" value="ECO:0007669"/>
    <property type="project" value="InterPro"/>
</dbReference>
<dbReference type="RefSeq" id="WP_133596791.1">
    <property type="nucleotide sequence ID" value="NZ_SNYL01000006.1"/>
</dbReference>
<evidence type="ECO:0000256" key="1">
    <source>
        <dbReference type="ARBA" id="ARBA00012391"/>
    </source>
</evidence>
<keyword evidence="4" id="KW-0547">Nucleotide-binding</keyword>
<evidence type="ECO:0000256" key="2">
    <source>
        <dbReference type="ARBA" id="ARBA00022679"/>
    </source>
</evidence>
<dbReference type="InterPro" id="IPR009001">
    <property type="entry name" value="Transl_elong_EF1A/Init_IF2_C"/>
</dbReference>
<keyword evidence="2 8" id="KW-0808">Transferase</keyword>
<dbReference type="EC" id="2.7.7.4" evidence="1"/>
<dbReference type="AlphaFoldDB" id="A0A4V3D6D4"/>
<dbReference type="InterPro" id="IPR009000">
    <property type="entry name" value="Transl_B-barrel_sf"/>
</dbReference>
<dbReference type="GO" id="GO:0003924">
    <property type="term" value="F:GTPase activity"/>
    <property type="evidence" value="ECO:0007669"/>
    <property type="project" value="InterPro"/>
</dbReference>
<dbReference type="PANTHER" id="PTHR23115">
    <property type="entry name" value="TRANSLATION FACTOR"/>
    <property type="match status" value="1"/>
</dbReference>
<dbReference type="Gene3D" id="2.40.30.10">
    <property type="entry name" value="Translation factors"/>
    <property type="match status" value="2"/>
</dbReference>
<proteinExistence type="predicted"/>
<dbReference type="InterPro" id="IPR054696">
    <property type="entry name" value="GTP-eEF1A_C"/>
</dbReference>
<dbReference type="SUPFAM" id="SSF52540">
    <property type="entry name" value="P-loop containing nucleoside triphosphate hydrolases"/>
    <property type="match status" value="1"/>
</dbReference>
<dbReference type="GO" id="GO:0005525">
    <property type="term" value="F:GTP binding"/>
    <property type="evidence" value="ECO:0007669"/>
    <property type="project" value="UniProtKB-KW"/>
</dbReference>
<dbReference type="OrthoDB" id="9804504at2"/>
<dbReference type="SUPFAM" id="SSF50447">
    <property type="entry name" value="Translation proteins"/>
    <property type="match status" value="1"/>
</dbReference>
<organism evidence="8 9">
    <name type="scientific">Tepidicella xavieri</name>
    <dbReference type="NCBI Taxonomy" id="360241"/>
    <lineage>
        <taxon>Bacteria</taxon>
        <taxon>Pseudomonadati</taxon>
        <taxon>Pseudomonadota</taxon>
        <taxon>Betaproteobacteria</taxon>
        <taxon>Burkholderiales</taxon>
        <taxon>Tepidicella</taxon>
    </lineage>
</organism>
<keyword evidence="5" id="KW-0067">ATP-binding</keyword>
<dbReference type="CDD" id="cd04095">
    <property type="entry name" value="CysN_NoDQ_III"/>
    <property type="match status" value="1"/>
</dbReference>
<dbReference type="GO" id="GO:0005524">
    <property type="term" value="F:ATP binding"/>
    <property type="evidence" value="ECO:0007669"/>
    <property type="project" value="UniProtKB-KW"/>
</dbReference>
<dbReference type="Gene3D" id="3.40.50.300">
    <property type="entry name" value="P-loop containing nucleotide triphosphate hydrolases"/>
    <property type="match status" value="1"/>
</dbReference>
<sequence>MDALKFITCGSVDDGKSTLIGRLLVDSKAVLQDHLAGVQRGGETDLALLTDGLSAEREQGITIDVAYRYFSTEARKFIIGDAPGHEQYTRNMVTAASSADAAVVLVDATKLDWAQPAVPLLPQTRRHALLCQLLRVPSIVFAVNKLDAVADPALAFGHIRQALERFAAEAGIPVRATVPISALKGWNVVDFGHEQPGWCGYDGPSLLEILEQLPTTPQDTTAPVAFPVQWVEKLHDSHVTHQGRRIFWGRLAAGTVQPGTEVQVFPSGQRAVVAQVLDHVRRSGAVGAGHSAGIVLDREVDVSRGDWLLAAPIHSDAPAPEDDFGDSPATPASAYPASRELQATIAWLDEDPLLPGRVYWALHGHRWVKAKVRRVAHRLNIHTLAAEPADRLEANAIGHVELLLQEAIPTVPYAQSRQLGALILVDTASHKTSGAVLVN</sequence>
<protein>
    <recommendedName>
        <fullName evidence="1">sulfate adenylyltransferase</fullName>
        <ecNumber evidence="1">2.7.7.4</ecNumber>
    </recommendedName>
</protein>
<evidence type="ECO:0000259" key="7">
    <source>
        <dbReference type="PROSITE" id="PS51722"/>
    </source>
</evidence>
<name>A0A4V3D6D4_9BURK</name>
<comment type="caution">
    <text evidence="8">The sequence shown here is derived from an EMBL/GenBank/DDBJ whole genome shotgun (WGS) entry which is preliminary data.</text>
</comment>
<dbReference type="InterPro" id="IPR044139">
    <property type="entry name" value="CysN_NoDQ_III"/>
</dbReference>
<keyword evidence="6" id="KW-0342">GTP-binding</keyword>
<dbReference type="SUPFAM" id="SSF50465">
    <property type="entry name" value="EF-Tu/eEF-1alpha/eIF2-gamma C-terminal domain"/>
    <property type="match status" value="1"/>
</dbReference>
<evidence type="ECO:0000313" key="9">
    <source>
        <dbReference type="Proteomes" id="UP000295510"/>
    </source>
</evidence>
<dbReference type="Pfam" id="PF00009">
    <property type="entry name" value="GTP_EFTU"/>
    <property type="match status" value="1"/>
</dbReference>
<evidence type="ECO:0000313" key="8">
    <source>
        <dbReference type="EMBL" id="TDQ43457.1"/>
    </source>
</evidence>
<evidence type="ECO:0000256" key="5">
    <source>
        <dbReference type="ARBA" id="ARBA00022840"/>
    </source>
</evidence>
<keyword evidence="3 8" id="KW-0548">Nucleotidyltransferase</keyword>
<evidence type="ECO:0000256" key="6">
    <source>
        <dbReference type="ARBA" id="ARBA00023134"/>
    </source>
</evidence>
<dbReference type="NCBIfam" id="TIGR02034">
    <property type="entry name" value="CysN"/>
    <property type="match status" value="1"/>
</dbReference>